<proteinExistence type="predicted"/>
<dbReference type="AlphaFoldDB" id="A0A4C1WZZ4"/>
<evidence type="ECO:0000313" key="3">
    <source>
        <dbReference type="EMBL" id="GBP56981.1"/>
    </source>
</evidence>
<keyword evidence="2" id="KW-0732">Signal</keyword>
<feature type="compositionally biased region" description="Polar residues" evidence="1">
    <location>
        <begin position="304"/>
        <end position="320"/>
    </location>
</feature>
<sequence length="396" mass="43466">MRVIIIILALQVAVLAAPSEDPKEIKTNAQEQVLNEGQGTEEEAKQNHRHKRWYDYYGFEFPPINPIGYPTHKRDNAQETGNYGTQEEPFTQIYTRLQEIVQYARQPSYIPSPPAQIPVFLPVIFLPQTSCDCASTQEVAPTPSINGTSFEINNRFPKLNDSRQNWGIAVNNVNSEPNETDYVDDSIRPVNFDPVTSNTPTSRPPPQVEHGSSQAGSSQAGSSSGPGEQEKESPSFSVPATTMNPFGTDSAPTACDGAILSCCHQAQINYDCFINQGCQMPTDITEPCSVRTIRLKNSEVQSTCTHSASDGRTTRQNSDAGSKIKHTREMSSDGRQKQNDVRKFLQLACRSICTYIYFFLACEAAENAIGINLWACALSSSAGKPTIRYGAAAHAS</sequence>
<evidence type="ECO:0000256" key="1">
    <source>
        <dbReference type="SAM" id="MobiDB-lite"/>
    </source>
</evidence>
<feature type="compositionally biased region" description="Basic and acidic residues" evidence="1">
    <location>
        <begin position="327"/>
        <end position="336"/>
    </location>
</feature>
<feature type="compositionally biased region" description="Polar residues" evidence="1">
    <location>
        <begin position="234"/>
        <end position="245"/>
    </location>
</feature>
<feature type="compositionally biased region" description="Low complexity" evidence="1">
    <location>
        <begin position="211"/>
        <end position="225"/>
    </location>
</feature>
<feature type="chain" id="PRO_5020023376" evidence="2">
    <location>
        <begin position="17"/>
        <end position="396"/>
    </location>
</feature>
<keyword evidence="4" id="KW-1185">Reference proteome</keyword>
<dbReference type="OrthoDB" id="7474469at2759"/>
<feature type="region of interest" description="Disordered" evidence="1">
    <location>
        <begin position="304"/>
        <end position="336"/>
    </location>
</feature>
<feature type="signal peptide" evidence="2">
    <location>
        <begin position="1"/>
        <end position="16"/>
    </location>
</feature>
<evidence type="ECO:0000256" key="2">
    <source>
        <dbReference type="SAM" id="SignalP"/>
    </source>
</evidence>
<organism evidence="3 4">
    <name type="scientific">Eumeta variegata</name>
    <name type="common">Bagworm moth</name>
    <name type="synonym">Eumeta japonica</name>
    <dbReference type="NCBI Taxonomy" id="151549"/>
    <lineage>
        <taxon>Eukaryota</taxon>
        <taxon>Metazoa</taxon>
        <taxon>Ecdysozoa</taxon>
        <taxon>Arthropoda</taxon>
        <taxon>Hexapoda</taxon>
        <taxon>Insecta</taxon>
        <taxon>Pterygota</taxon>
        <taxon>Neoptera</taxon>
        <taxon>Endopterygota</taxon>
        <taxon>Lepidoptera</taxon>
        <taxon>Glossata</taxon>
        <taxon>Ditrysia</taxon>
        <taxon>Tineoidea</taxon>
        <taxon>Psychidae</taxon>
        <taxon>Oiketicinae</taxon>
        <taxon>Eumeta</taxon>
    </lineage>
</organism>
<protein>
    <submittedName>
        <fullName evidence="3">Uncharacterized protein</fullName>
    </submittedName>
</protein>
<reference evidence="3 4" key="1">
    <citation type="journal article" date="2019" name="Commun. Biol.">
        <title>The bagworm genome reveals a unique fibroin gene that provides high tensile strength.</title>
        <authorList>
            <person name="Kono N."/>
            <person name="Nakamura H."/>
            <person name="Ohtoshi R."/>
            <person name="Tomita M."/>
            <person name="Numata K."/>
            <person name="Arakawa K."/>
        </authorList>
    </citation>
    <scope>NUCLEOTIDE SEQUENCE [LARGE SCALE GENOMIC DNA]</scope>
</reference>
<dbReference type="EMBL" id="BGZK01000705">
    <property type="protein sequence ID" value="GBP56981.1"/>
    <property type="molecule type" value="Genomic_DNA"/>
</dbReference>
<evidence type="ECO:0000313" key="4">
    <source>
        <dbReference type="Proteomes" id="UP000299102"/>
    </source>
</evidence>
<dbReference type="Proteomes" id="UP000299102">
    <property type="component" value="Unassembled WGS sequence"/>
</dbReference>
<comment type="caution">
    <text evidence="3">The sequence shown here is derived from an EMBL/GenBank/DDBJ whole genome shotgun (WGS) entry which is preliminary data.</text>
</comment>
<gene>
    <name evidence="3" type="ORF">EVAR_79117_1</name>
</gene>
<feature type="region of interest" description="Disordered" evidence="1">
    <location>
        <begin position="172"/>
        <end position="245"/>
    </location>
</feature>
<accession>A0A4C1WZZ4</accession>
<name>A0A4C1WZZ4_EUMVA</name>